<protein>
    <submittedName>
        <fullName evidence="2">CDT1-like protein a, chloroplastic</fullName>
    </submittedName>
</protein>
<feature type="transmembrane region" description="Helical" evidence="1">
    <location>
        <begin position="124"/>
        <end position="145"/>
    </location>
</feature>
<dbReference type="AlphaFoldDB" id="A0A3L6E2K6"/>
<dbReference type="Proteomes" id="UP000251960">
    <property type="component" value="Chromosome 7"/>
</dbReference>
<gene>
    <name evidence="2" type="primary">CDT1A_0</name>
    <name evidence="2" type="ORF">Zm00014a_011927</name>
</gene>
<proteinExistence type="predicted"/>
<comment type="caution">
    <text evidence="2">The sequence shown here is derived from an EMBL/GenBank/DDBJ whole genome shotgun (WGS) entry which is preliminary data.</text>
</comment>
<dbReference type="GO" id="GO:0071163">
    <property type="term" value="P:DNA replication preinitiation complex assembly"/>
    <property type="evidence" value="ECO:0007669"/>
    <property type="project" value="InterPro"/>
</dbReference>
<keyword evidence="1" id="KW-0812">Transmembrane</keyword>
<accession>A0A3L6E2K6</accession>
<evidence type="ECO:0000313" key="2">
    <source>
        <dbReference type="EMBL" id="PWZ14593.1"/>
    </source>
</evidence>
<dbReference type="SUPFAM" id="SSF46785">
    <property type="entry name" value="Winged helix' DNA-binding domain"/>
    <property type="match status" value="1"/>
</dbReference>
<keyword evidence="1" id="KW-0472">Membrane</keyword>
<dbReference type="InterPro" id="IPR045173">
    <property type="entry name" value="Cdt1"/>
</dbReference>
<dbReference type="PANTHER" id="PTHR28637">
    <property type="entry name" value="DNA REPLICATION FACTOR CDT1"/>
    <property type="match status" value="1"/>
</dbReference>
<sequence>MPPPTVPAIAPAARIVLLLFRPNHLWFSSMGRKGRKLSYCHLAQMKYLFPEAIQIKRVLLHEKSLCMYADMEIILVMDVVEYTSPDQSPSMAICDAFYSKLLTFLDAHQKVPAKEQVDALSKELFALSTVTGILSTLLATCVIVLTNKIYNLSEQIDAIVSLF</sequence>
<evidence type="ECO:0000256" key="1">
    <source>
        <dbReference type="SAM" id="Phobius"/>
    </source>
</evidence>
<dbReference type="PANTHER" id="PTHR28637:SF13">
    <property type="entry name" value="EXPRESSED PROTEIN"/>
    <property type="match status" value="1"/>
</dbReference>
<organism evidence="2 3">
    <name type="scientific">Zea mays</name>
    <name type="common">Maize</name>
    <dbReference type="NCBI Taxonomy" id="4577"/>
    <lineage>
        <taxon>Eukaryota</taxon>
        <taxon>Viridiplantae</taxon>
        <taxon>Streptophyta</taxon>
        <taxon>Embryophyta</taxon>
        <taxon>Tracheophyta</taxon>
        <taxon>Spermatophyta</taxon>
        <taxon>Magnoliopsida</taxon>
        <taxon>Liliopsida</taxon>
        <taxon>Poales</taxon>
        <taxon>Poaceae</taxon>
        <taxon>PACMAD clade</taxon>
        <taxon>Panicoideae</taxon>
        <taxon>Andropogonodae</taxon>
        <taxon>Andropogoneae</taxon>
        <taxon>Tripsacinae</taxon>
        <taxon>Zea</taxon>
    </lineage>
</organism>
<dbReference type="GO" id="GO:0005634">
    <property type="term" value="C:nucleus"/>
    <property type="evidence" value="ECO:0007669"/>
    <property type="project" value="GOC"/>
</dbReference>
<keyword evidence="1" id="KW-1133">Transmembrane helix</keyword>
<dbReference type="EMBL" id="NCVQ01000008">
    <property type="protein sequence ID" value="PWZ14593.1"/>
    <property type="molecule type" value="Genomic_DNA"/>
</dbReference>
<feature type="transmembrane region" description="Helical" evidence="1">
    <location>
        <begin position="6"/>
        <end position="27"/>
    </location>
</feature>
<dbReference type="ExpressionAtlas" id="A0A3L6E2K6">
    <property type="expression patterns" value="baseline and differential"/>
</dbReference>
<evidence type="ECO:0000313" key="3">
    <source>
        <dbReference type="Proteomes" id="UP000251960"/>
    </source>
</evidence>
<dbReference type="GO" id="GO:0030174">
    <property type="term" value="P:regulation of DNA-templated DNA replication initiation"/>
    <property type="evidence" value="ECO:0007669"/>
    <property type="project" value="InterPro"/>
</dbReference>
<reference evidence="2 3" key="1">
    <citation type="journal article" date="2018" name="Nat. Genet.">
        <title>Extensive intraspecific gene order and gene structural variations between Mo17 and other maize genomes.</title>
        <authorList>
            <person name="Sun S."/>
            <person name="Zhou Y."/>
            <person name="Chen J."/>
            <person name="Shi J."/>
            <person name="Zhao H."/>
            <person name="Zhao H."/>
            <person name="Song W."/>
            <person name="Zhang M."/>
            <person name="Cui Y."/>
            <person name="Dong X."/>
            <person name="Liu H."/>
            <person name="Ma X."/>
            <person name="Jiao Y."/>
            <person name="Wang B."/>
            <person name="Wei X."/>
            <person name="Stein J.C."/>
            <person name="Glaubitz J.C."/>
            <person name="Lu F."/>
            <person name="Yu G."/>
            <person name="Liang C."/>
            <person name="Fengler K."/>
            <person name="Li B."/>
            <person name="Rafalski A."/>
            <person name="Schnable P.S."/>
            <person name="Ware D.H."/>
            <person name="Buckler E.S."/>
            <person name="Lai J."/>
        </authorList>
    </citation>
    <scope>NUCLEOTIDE SEQUENCE [LARGE SCALE GENOMIC DNA]</scope>
    <source>
        <strain evidence="3">cv. Missouri 17</strain>
        <tissue evidence="2">Seedling</tissue>
    </source>
</reference>
<dbReference type="GO" id="GO:0003677">
    <property type="term" value="F:DNA binding"/>
    <property type="evidence" value="ECO:0007669"/>
    <property type="project" value="InterPro"/>
</dbReference>
<name>A0A3L6E2K6_MAIZE</name>
<dbReference type="InterPro" id="IPR036390">
    <property type="entry name" value="WH_DNA-bd_sf"/>
</dbReference>